<evidence type="ECO:0000313" key="6">
    <source>
        <dbReference type="EMBL" id="MCZ0964144.1"/>
    </source>
</evidence>
<feature type="transmembrane region" description="Helical" evidence="4">
    <location>
        <begin position="141"/>
        <end position="160"/>
    </location>
</feature>
<keyword evidence="3 4" id="KW-0472">Membrane</keyword>
<evidence type="ECO:0000259" key="5">
    <source>
        <dbReference type="PROSITE" id="PS50850"/>
    </source>
</evidence>
<evidence type="ECO:0000256" key="3">
    <source>
        <dbReference type="ARBA" id="ARBA00023136"/>
    </source>
</evidence>
<reference evidence="6" key="1">
    <citation type="submission" date="2022-12" db="EMBL/GenBank/DDBJ databases">
        <title>Paracoccus sp. EF6 isolated from a lake water.</title>
        <authorList>
            <person name="Liu H."/>
        </authorList>
    </citation>
    <scope>NUCLEOTIDE SEQUENCE</scope>
    <source>
        <strain evidence="6">EF6</strain>
    </source>
</reference>
<feature type="transmembrane region" description="Helical" evidence="4">
    <location>
        <begin position="298"/>
        <end position="320"/>
    </location>
</feature>
<sequence length="403" mass="42410">MDSNAAWETASVVPLLLARGLRDFGDGFAAVLLPAYLLAMGLSPWQVGVLSSVSLFGSSLLTLTVGMLGARLEHRRLLLAAAGLMAMTGILFSVAETYAILLLVAFAGTINPSSGSVSVFVPIEHAVLSRAVVPKRRTALFARYSLVGALAGAVGALSAATPDLLGRSGIDPLTAIKGMFVLYAMLGVAGYLIYRRLPQRPAQQGDQKPSALGPSRKIVFKLAALFSLDSFAGGFVVQSLLALWLFQKFDMSLAAASLFFFCSGLLSAFSFPVAAWLSGRIGLINTMVFTHIPSSLCLILAAFAPTLWLALTLLLVRAALSQMDVPTRSSYVMAVVTEGERAAAASVTSVPRSLAAALSPALAGAMFGGPFLAGPFILCGILKITYDLLLLVQFRHIKPPEES</sequence>
<accession>A0ABT4JAI3</accession>
<keyword evidence="1 4" id="KW-0812">Transmembrane</keyword>
<name>A0ABT4JAI3_9RHOB</name>
<comment type="caution">
    <text evidence="6">The sequence shown here is derived from an EMBL/GenBank/DDBJ whole genome shotgun (WGS) entry which is preliminary data.</text>
</comment>
<keyword evidence="2 4" id="KW-1133">Transmembrane helix</keyword>
<keyword evidence="7" id="KW-1185">Reference proteome</keyword>
<evidence type="ECO:0000256" key="4">
    <source>
        <dbReference type="SAM" id="Phobius"/>
    </source>
</evidence>
<dbReference type="EMBL" id="JAPTYD010000071">
    <property type="protein sequence ID" value="MCZ0964144.1"/>
    <property type="molecule type" value="Genomic_DNA"/>
</dbReference>
<feature type="transmembrane region" description="Helical" evidence="4">
    <location>
        <begin position="252"/>
        <end position="277"/>
    </location>
</feature>
<feature type="transmembrane region" description="Helical" evidence="4">
    <location>
        <begin position="77"/>
        <end position="94"/>
    </location>
</feature>
<dbReference type="Proteomes" id="UP001149822">
    <property type="component" value="Unassembled WGS sequence"/>
</dbReference>
<dbReference type="PROSITE" id="PS50850">
    <property type="entry name" value="MFS"/>
    <property type="match status" value="1"/>
</dbReference>
<dbReference type="InterPro" id="IPR020846">
    <property type="entry name" value="MFS_dom"/>
</dbReference>
<dbReference type="RefSeq" id="WP_268944240.1">
    <property type="nucleotide sequence ID" value="NZ_JAPTYD010000071.1"/>
</dbReference>
<evidence type="ECO:0000313" key="7">
    <source>
        <dbReference type="Proteomes" id="UP001149822"/>
    </source>
</evidence>
<dbReference type="PANTHER" id="PTHR23520">
    <property type="entry name" value="TRANSPORTER, PUTATIVE (AFU_ORTHOLOGUE AFUA_3G04000)-RELATED"/>
    <property type="match status" value="1"/>
</dbReference>
<gene>
    <name evidence="6" type="ORF">OU682_21415</name>
</gene>
<proteinExistence type="predicted"/>
<feature type="transmembrane region" description="Helical" evidence="4">
    <location>
        <begin position="180"/>
        <end position="197"/>
    </location>
</feature>
<feature type="domain" description="Major facilitator superfamily (MFS) profile" evidence="5">
    <location>
        <begin position="1"/>
        <end position="398"/>
    </location>
</feature>
<feature type="transmembrane region" description="Helical" evidence="4">
    <location>
        <begin position="361"/>
        <end position="386"/>
    </location>
</feature>
<dbReference type="PANTHER" id="PTHR23520:SF5">
    <property type="entry name" value="TRANSPORTER, PUTATIVE (AFU_ORTHOLOGUE AFUA_3G04000)-RELATED"/>
    <property type="match status" value="1"/>
</dbReference>
<dbReference type="Gene3D" id="1.20.1250.20">
    <property type="entry name" value="MFS general substrate transporter like domains"/>
    <property type="match status" value="1"/>
</dbReference>
<dbReference type="Pfam" id="PF07690">
    <property type="entry name" value="MFS_1"/>
    <property type="match status" value="1"/>
</dbReference>
<feature type="transmembrane region" description="Helical" evidence="4">
    <location>
        <begin position="218"/>
        <end position="246"/>
    </location>
</feature>
<dbReference type="SUPFAM" id="SSF103473">
    <property type="entry name" value="MFS general substrate transporter"/>
    <property type="match status" value="1"/>
</dbReference>
<organism evidence="6 7">
    <name type="scientific">Paracoccus benzoatiresistens</name>
    <dbReference type="NCBI Taxonomy" id="2997341"/>
    <lineage>
        <taxon>Bacteria</taxon>
        <taxon>Pseudomonadati</taxon>
        <taxon>Pseudomonadota</taxon>
        <taxon>Alphaproteobacteria</taxon>
        <taxon>Rhodobacterales</taxon>
        <taxon>Paracoccaceae</taxon>
        <taxon>Paracoccus</taxon>
    </lineage>
</organism>
<evidence type="ECO:0000256" key="1">
    <source>
        <dbReference type="ARBA" id="ARBA00022692"/>
    </source>
</evidence>
<protein>
    <submittedName>
        <fullName evidence="6">MFS transporter</fullName>
    </submittedName>
</protein>
<feature type="transmembrane region" description="Helical" evidence="4">
    <location>
        <begin position="49"/>
        <end position="70"/>
    </location>
</feature>
<evidence type="ECO:0000256" key="2">
    <source>
        <dbReference type="ARBA" id="ARBA00022989"/>
    </source>
</evidence>
<dbReference type="InterPro" id="IPR036259">
    <property type="entry name" value="MFS_trans_sf"/>
</dbReference>
<dbReference type="InterPro" id="IPR011701">
    <property type="entry name" value="MFS"/>
</dbReference>
<feature type="transmembrane region" description="Helical" evidence="4">
    <location>
        <begin position="100"/>
        <end position="121"/>
    </location>
</feature>